<dbReference type="OrthoDB" id="5305386at2759"/>
<protein>
    <submittedName>
        <fullName evidence="1">Uncharacterized protein</fullName>
    </submittedName>
</protein>
<dbReference type="EMBL" id="PDNA01000030">
    <property type="protein sequence ID" value="PGH23036.1"/>
    <property type="molecule type" value="Genomic_DNA"/>
</dbReference>
<accession>A0A2B7YN40</accession>
<evidence type="ECO:0000313" key="2">
    <source>
        <dbReference type="Proteomes" id="UP000224634"/>
    </source>
</evidence>
<proteinExistence type="predicted"/>
<dbReference type="AlphaFoldDB" id="A0A2B7YN40"/>
<reference evidence="1 2" key="1">
    <citation type="submission" date="2017-10" db="EMBL/GenBank/DDBJ databases">
        <title>Comparative genomics in systemic dimorphic fungi from Ajellomycetaceae.</title>
        <authorList>
            <person name="Munoz J.F."/>
            <person name="Mcewen J.G."/>
            <person name="Clay O.K."/>
            <person name="Cuomo C.A."/>
        </authorList>
    </citation>
    <scope>NUCLEOTIDE SEQUENCE [LARGE SCALE GENOMIC DNA]</scope>
    <source>
        <strain evidence="1 2">UAMH7299</strain>
    </source>
</reference>
<comment type="caution">
    <text evidence="1">The sequence shown here is derived from an EMBL/GenBank/DDBJ whole genome shotgun (WGS) entry which is preliminary data.</text>
</comment>
<sequence length="170" mass="18679">MALTKLDEGVEFRNRFLDIIDDCVPKRLVSGREIAPGEMMVMDSFATGRRLQLQCAGVRAYNANRPRSVAKDNSPPGDYVILGQGVFATNAPEILARPKIRAGLCGAVIVRNLTGSSKEKVLDKGEICGIMLWADLEQKKYEQDFKAVLFCSSHGSAHQCWIGKCSVDSE</sequence>
<dbReference type="Proteomes" id="UP000224634">
    <property type="component" value="Unassembled WGS sequence"/>
</dbReference>
<name>A0A2B7YN40_POLH7</name>
<keyword evidence="2" id="KW-1185">Reference proteome</keyword>
<evidence type="ECO:0000313" key="1">
    <source>
        <dbReference type="EMBL" id="PGH23036.1"/>
    </source>
</evidence>
<organism evidence="1 2">
    <name type="scientific">Polytolypa hystricis (strain UAMH7299)</name>
    <dbReference type="NCBI Taxonomy" id="1447883"/>
    <lineage>
        <taxon>Eukaryota</taxon>
        <taxon>Fungi</taxon>
        <taxon>Dikarya</taxon>
        <taxon>Ascomycota</taxon>
        <taxon>Pezizomycotina</taxon>
        <taxon>Eurotiomycetes</taxon>
        <taxon>Eurotiomycetidae</taxon>
        <taxon>Onygenales</taxon>
        <taxon>Onygenales incertae sedis</taxon>
        <taxon>Polytolypa</taxon>
    </lineage>
</organism>
<gene>
    <name evidence="1" type="ORF">AJ80_02951</name>
</gene>